<evidence type="ECO:0000313" key="3">
    <source>
        <dbReference type="Proteomes" id="UP000237319"/>
    </source>
</evidence>
<proteinExistence type="predicted"/>
<dbReference type="Proteomes" id="UP000237319">
    <property type="component" value="Unassembled WGS sequence"/>
</dbReference>
<keyword evidence="1" id="KW-1133">Transmembrane helix</keyword>
<reference evidence="2 3" key="1">
    <citation type="submission" date="2017-11" db="EMBL/GenBank/DDBJ databases">
        <title>Genome sequence of Lysinibacillus sphaericus, a lignin-degrading bacteria isolated from municipal solid waste soil.</title>
        <authorList>
            <person name="Persinoti G.F."/>
            <person name="Paixao D.A."/>
            <person name="Bugg T.D."/>
            <person name="Squina F.M."/>
        </authorList>
    </citation>
    <scope>NUCLEOTIDE SEQUENCE [LARGE SCALE GENOMIC DNA]</scope>
    <source>
        <strain evidence="2 3">A1</strain>
    </source>
</reference>
<dbReference type="AlphaFoldDB" id="A0A2S5D1Q1"/>
<keyword evidence="1" id="KW-0812">Transmembrane</keyword>
<comment type="caution">
    <text evidence="2">The sequence shown here is derived from an EMBL/GenBank/DDBJ whole genome shotgun (WGS) entry which is preliminary data.</text>
</comment>
<evidence type="ECO:0000313" key="2">
    <source>
        <dbReference type="EMBL" id="POZ56918.1"/>
    </source>
</evidence>
<organism evidence="2 3">
    <name type="scientific">Lysinibacillus sphaericus</name>
    <name type="common">Bacillus sphaericus</name>
    <dbReference type="NCBI Taxonomy" id="1421"/>
    <lineage>
        <taxon>Bacteria</taxon>
        <taxon>Bacillati</taxon>
        <taxon>Bacillota</taxon>
        <taxon>Bacilli</taxon>
        <taxon>Bacillales</taxon>
        <taxon>Bacillaceae</taxon>
        <taxon>Lysinibacillus</taxon>
    </lineage>
</organism>
<accession>A0A2S5D1Q1</accession>
<feature type="transmembrane region" description="Helical" evidence="1">
    <location>
        <begin position="6"/>
        <end position="23"/>
    </location>
</feature>
<keyword evidence="3" id="KW-1185">Reference proteome</keyword>
<keyword evidence="1" id="KW-0472">Membrane</keyword>
<name>A0A2S5D1Q1_LYSSH</name>
<evidence type="ECO:0000256" key="1">
    <source>
        <dbReference type="SAM" id="Phobius"/>
    </source>
</evidence>
<gene>
    <name evidence="2" type="ORF">LYSIN_01701</name>
</gene>
<sequence length="45" mass="4814">MAISVVLMAISDILVAILLILAAKNTTRASKLDALVITFMQLLLT</sequence>
<protein>
    <submittedName>
        <fullName evidence="2">Uncharacterized protein</fullName>
    </submittedName>
</protein>
<dbReference type="EMBL" id="PGLV01000001">
    <property type="protein sequence ID" value="POZ56918.1"/>
    <property type="molecule type" value="Genomic_DNA"/>
</dbReference>